<accession>A0A099UGC1</accession>
<dbReference type="PANTHER" id="PTHR35869:SF1">
    <property type="entry name" value="OUTER-MEMBRANE LIPOPROTEIN CARRIER PROTEIN"/>
    <property type="match status" value="1"/>
</dbReference>
<name>A0A099UGC1_9HELI</name>
<reference evidence="2" key="2">
    <citation type="submission" date="2015-11" db="EMBL/GenBank/DDBJ databases">
        <authorList>
            <person name="Zhang Y."/>
            <person name="Guo Z."/>
        </authorList>
    </citation>
    <scope>NUCLEOTIDE SEQUENCE</scope>
    <source>
        <strain evidence="2">1</strain>
    </source>
</reference>
<gene>
    <name evidence="3" type="primary">lolA</name>
    <name evidence="2" type="ORF">BN2458_PEG0704</name>
    <name evidence="3" type="ORF">LS75_007860</name>
</gene>
<dbReference type="Proteomes" id="UP000064525">
    <property type="component" value="Chromosome I"/>
</dbReference>
<evidence type="ECO:0000313" key="4">
    <source>
        <dbReference type="Proteomes" id="UP000029925"/>
    </source>
</evidence>
<reference evidence="3 4" key="1">
    <citation type="journal article" date="2014" name="Genome Announc.">
        <title>Draft genome sequences of eight enterohepatic helicobacter species isolated from both laboratory and wild rodents.</title>
        <authorList>
            <person name="Sheh A."/>
            <person name="Shen Z."/>
            <person name="Fox J.G."/>
        </authorList>
    </citation>
    <scope>NUCLEOTIDE SEQUENCE [LARGE SCALE GENOMIC DNA]</scope>
    <source>
        <strain evidence="3 4">MIT 98-6810</strain>
    </source>
</reference>
<proteinExistence type="predicted"/>
<dbReference type="GeneID" id="78150986"/>
<evidence type="ECO:0000313" key="2">
    <source>
        <dbReference type="EMBL" id="CUU39590.1"/>
    </source>
</evidence>
<dbReference type="InterPro" id="IPR029046">
    <property type="entry name" value="LolA/LolB/LppX"/>
</dbReference>
<sequence length="179" mass="20642">MYILRYYFLLVFGFCAIAFAWGENIQSMEADFEQLIENEGGIDMFYKGKIFGKSPNKAKWEYQMPLKKEIYMNNGEVMIYEPALEQVSYSRLRTKSDFISIMKSAIKQADGSYRTSVDNVEYTLYVDKNDKPKSISFVDSMGSKSVLKFSNVKLNGTLNDKLFVFKVPEGVEVVEIKSR</sequence>
<reference evidence="5" key="3">
    <citation type="submission" date="2015-11" db="EMBL/GenBank/DDBJ databases">
        <authorList>
            <person name="Anvar S.Y."/>
        </authorList>
    </citation>
    <scope>NUCLEOTIDE SEQUENCE [LARGE SCALE GENOMIC DNA]</scope>
</reference>
<keyword evidence="1" id="KW-0732">Signal</keyword>
<dbReference type="AlphaFoldDB" id="A0A099UGC1"/>
<dbReference type="Gene3D" id="2.50.20.10">
    <property type="entry name" value="Lipoprotein localisation LolA/LolB/LppX"/>
    <property type="match status" value="1"/>
</dbReference>
<organism evidence="2 5">
    <name type="scientific">Helicobacter typhlonius</name>
    <dbReference type="NCBI Taxonomy" id="76936"/>
    <lineage>
        <taxon>Bacteria</taxon>
        <taxon>Pseudomonadati</taxon>
        <taxon>Campylobacterota</taxon>
        <taxon>Epsilonproteobacteria</taxon>
        <taxon>Campylobacterales</taxon>
        <taxon>Helicobacteraceae</taxon>
        <taxon>Helicobacter</taxon>
    </lineage>
</organism>
<evidence type="ECO:0000313" key="5">
    <source>
        <dbReference type="Proteomes" id="UP000064525"/>
    </source>
</evidence>
<dbReference type="KEGG" id="hty:BN2458_PEG0704"/>
<dbReference type="EMBL" id="LN907858">
    <property type="protein sequence ID" value="CUU39590.1"/>
    <property type="molecule type" value="Genomic_DNA"/>
</dbReference>
<dbReference type="SUPFAM" id="SSF89392">
    <property type="entry name" value="Prokaryotic lipoproteins and lipoprotein localization factors"/>
    <property type="match status" value="1"/>
</dbReference>
<evidence type="ECO:0000313" key="3">
    <source>
        <dbReference type="EMBL" id="TLD78096.1"/>
    </source>
</evidence>
<dbReference type="OrthoDB" id="5339202at2"/>
<dbReference type="RefSeq" id="WP_034327671.1">
    <property type="nucleotide sequence ID" value="NZ_CAJTQN010000013.1"/>
</dbReference>
<dbReference type="Pfam" id="PF03548">
    <property type="entry name" value="LolA"/>
    <property type="match status" value="2"/>
</dbReference>
<dbReference type="NCBIfam" id="NF000664">
    <property type="entry name" value="PRK00031.2-2"/>
    <property type="match status" value="1"/>
</dbReference>
<keyword evidence="4" id="KW-1185">Reference proteome</keyword>
<dbReference type="EMBL" id="JRPF02000010">
    <property type="protein sequence ID" value="TLD78096.1"/>
    <property type="molecule type" value="Genomic_DNA"/>
</dbReference>
<keyword evidence="2" id="KW-0449">Lipoprotein</keyword>
<dbReference type="InterPro" id="IPR004564">
    <property type="entry name" value="OM_lipoprot_carrier_LolA-like"/>
</dbReference>
<dbReference type="STRING" id="76936.BN2458_PEG0704"/>
<dbReference type="NCBIfam" id="NF000663">
    <property type="entry name" value="PRK00031.2-1"/>
    <property type="match status" value="1"/>
</dbReference>
<dbReference type="Proteomes" id="UP000029925">
    <property type="component" value="Unassembled WGS sequence"/>
</dbReference>
<dbReference type="CDD" id="cd16325">
    <property type="entry name" value="LolA"/>
    <property type="match status" value="1"/>
</dbReference>
<evidence type="ECO:0000256" key="1">
    <source>
        <dbReference type="ARBA" id="ARBA00022729"/>
    </source>
</evidence>
<dbReference type="PATRIC" id="fig|76936.10.peg.689"/>
<protein>
    <submittedName>
        <fullName evidence="2">Outer membrane lipoprotein carrier protein LolA</fullName>
    </submittedName>
    <submittedName>
        <fullName evidence="3">Outer membrane lipoprotein chaperone LolA</fullName>
    </submittedName>
</protein>
<dbReference type="PANTHER" id="PTHR35869">
    <property type="entry name" value="OUTER-MEMBRANE LIPOPROTEIN CARRIER PROTEIN"/>
    <property type="match status" value="1"/>
</dbReference>